<name>A0A2I0L804_PUNGR</name>
<proteinExistence type="predicted"/>
<protein>
    <submittedName>
        <fullName evidence="1">Uncharacterized protein</fullName>
    </submittedName>
</protein>
<dbReference type="AlphaFoldDB" id="A0A2I0L804"/>
<evidence type="ECO:0000313" key="1">
    <source>
        <dbReference type="EMBL" id="PKI76821.1"/>
    </source>
</evidence>
<sequence length="66" mass="7900">MEPKVEIRMRVRNHAVEVDWMSRKQRATARNRDRPRYEDRFLRGRSSIILSTGTLQRDMGAQVAYH</sequence>
<organism evidence="1 2">
    <name type="scientific">Punica granatum</name>
    <name type="common">Pomegranate</name>
    <dbReference type="NCBI Taxonomy" id="22663"/>
    <lineage>
        <taxon>Eukaryota</taxon>
        <taxon>Viridiplantae</taxon>
        <taxon>Streptophyta</taxon>
        <taxon>Embryophyta</taxon>
        <taxon>Tracheophyta</taxon>
        <taxon>Spermatophyta</taxon>
        <taxon>Magnoliopsida</taxon>
        <taxon>eudicotyledons</taxon>
        <taxon>Gunneridae</taxon>
        <taxon>Pentapetalae</taxon>
        <taxon>rosids</taxon>
        <taxon>malvids</taxon>
        <taxon>Myrtales</taxon>
        <taxon>Lythraceae</taxon>
        <taxon>Punica</taxon>
    </lineage>
</organism>
<evidence type="ECO:0000313" key="2">
    <source>
        <dbReference type="Proteomes" id="UP000233551"/>
    </source>
</evidence>
<dbReference type="Proteomes" id="UP000233551">
    <property type="component" value="Unassembled WGS sequence"/>
</dbReference>
<reference evidence="1 2" key="1">
    <citation type="submission" date="2017-11" db="EMBL/GenBank/DDBJ databases">
        <title>De-novo sequencing of pomegranate (Punica granatum L.) genome.</title>
        <authorList>
            <person name="Akparov Z."/>
            <person name="Amiraslanov A."/>
            <person name="Hajiyeva S."/>
            <person name="Abbasov M."/>
            <person name="Kaur K."/>
            <person name="Hamwieh A."/>
            <person name="Solovyev V."/>
            <person name="Salamov A."/>
            <person name="Braich B."/>
            <person name="Kosarev P."/>
            <person name="Mahmoud A."/>
            <person name="Hajiyev E."/>
            <person name="Babayeva S."/>
            <person name="Izzatullayeva V."/>
            <person name="Mammadov A."/>
            <person name="Mammadov A."/>
            <person name="Sharifova S."/>
            <person name="Ojaghi J."/>
            <person name="Eynullazada K."/>
            <person name="Bayramov B."/>
            <person name="Abdulazimova A."/>
            <person name="Shahmuradov I."/>
        </authorList>
    </citation>
    <scope>NUCLEOTIDE SEQUENCE [LARGE SCALE GENOMIC DNA]</scope>
    <source>
        <strain evidence="2">cv. AG2017</strain>
        <tissue evidence="1">Leaf</tissue>
    </source>
</reference>
<accession>A0A2I0L804</accession>
<dbReference type="EMBL" id="PGOL01000108">
    <property type="protein sequence ID" value="PKI76821.1"/>
    <property type="molecule type" value="Genomic_DNA"/>
</dbReference>
<keyword evidence="2" id="KW-1185">Reference proteome</keyword>
<gene>
    <name evidence="1" type="ORF">CRG98_002807</name>
</gene>
<comment type="caution">
    <text evidence="1">The sequence shown here is derived from an EMBL/GenBank/DDBJ whole genome shotgun (WGS) entry which is preliminary data.</text>
</comment>